<dbReference type="AlphaFoldDB" id="A0AAN5KK23"/>
<dbReference type="RefSeq" id="WP_034656768.1">
    <property type="nucleotide sequence ID" value="NZ_BJLD01000002.1"/>
</dbReference>
<gene>
    <name evidence="1" type="ORF">Cst04h_13850</name>
</gene>
<comment type="caution">
    <text evidence="1">The sequence shown here is derived from an EMBL/GenBank/DDBJ whole genome shotgun (WGS) entry which is preliminary data.</text>
</comment>
<dbReference type="EMBL" id="BJLD01000002">
    <property type="protein sequence ID" value="GEA43215.1"/>
    <property type="molecule type" value="Genomic_DNA"/>
</dbReference>
<sequence>MSLTINRTNNSELQTRRKMLTHQLVDKYSSIEGQPITRRDLRDLASMGCLTLEERELYDELRRVEMMLDLDE</sequence>
<protein>
    <submittedName>
        <fullName evidence="1">Uncharacterized protein</fullName>
    </submittedName>
</protein>
<organism evidence="1 2">
    <name type="scientific">Corynebacterium striatum</name>
    <dbReference type="NCBI Taxonomy" id="43770"/>
    <lineage>
        <taxon>Bacteria</taxon>
        <taxon>Bacillati</taxon>
        <taxon>Actinomycetota</taxon>
        <taxon>Actinomycetes</taxon>
        <taxon>Mycobacteriales</taxon>
        <taxon>Corynebacteriaceae</taxon>
        <taxon>Corynebacterium</taxon>
    </lineage>
</organism>
<name>A0AAN5KK23_CORST</name>
<reference evidence="1 2" key="1">
    <citation type="submission" date="2019-06" db="EMBL/GenBank/DDBJ databases">
        <title>Draft genome sequence of Corynebacterium striatum NBRC 15291.</title>
        <authorList>
            <person name="Miura T."/>
            <person name="Furukawa M."/>
            <person name="Shimamura M."/>
            <person name="Ohyama Y."/>
            <person name="Yamazoe A."/>
            <person name="Kawasaki H."/>
        </authorList>
    </citation>
    <scope>NUCLEOTIDE SEQUENCE [LARGE SCALE GENOMIC DNA]</scope>
    <source>
        <strain evidence="1 2">NBRC 15291</strain>
    </source>
</reference>
<dbReference type="Proteomes" id="UP000315234">
    <property type="component" value="Unassembled WGS sequence"/>
</dbReference>
<proteinExistence type="predicted"/>
<evidence type="ECO:0000313" key="1">
    <source>
        <dbReference type="EMBL" id="GEA43215.1"/>
    </source>
</evidence>
<evidence type="ECO:0000313" key="2">
    <source>
        <dbReference type="Proteomes" id="UP000315234"/>
    </source>
</evidence>
<accession>A0AAN5KK23</accession>